<feature type="region of interest" description="Disordered" evidence="1">
    <location>
        <begin position="24"/>
        <end position="70"/>
    </location>
</feature>
<evidence type="ECO:0000256" key="1">
    <source>
        <dbReference type="SAM" id="MobiDB-lite"/>
    </source>
</evidence>
<keyword evidence="2" id="KW-1133">Transmembrane helix</keyword>
<dbReference type="EMBL" id="CP031047">
    <property type="protein sequence ID" value="QDZ24685.1"/>
    <property type="molecule type" value="Genomic_DNA"/>
</dbReference>
<protein>
    <submittedName>
        <fullName evidence="3">Uncharacterized protein</fullName>
    </submittedName>
</protein>
<gene>
    <name evidence="3" type="ORF">A3770_14p72030</name>
</gene>
<evidence type="ECO:0000313" key="3">
    <source>
        <dbReference type="EMBL" id="QDZ24685.1"/>
    </source>
</evidence>
<evidence type="ECO:0000256" key="2">
    <source>
        <dbReference type="SAM" id="Phobius"/>
    </source>
</evidence>
<keyword evidence="2" id="KW-0472">Membrane</keyword>
<organism evidence="3 4">
    <name type="scientific">Chloropicon primus</name>
    <dbReference type="NCBI Taxonomy" id="1764295"/>
    <lineage>
        <taxon>Eukaryota</taxon>
        <taxon>Viridiplantae</taxon>
        <taxon>Chlorophyta</taxon>
        <taxon>Chloropicophyceae</taxon>
        <taxon>Chloropicales</taxon>
        <taxon>Chloropicaceae</taxon>
        <taxon>Chloropicon</taxon>
    </lineage>
</organism>
<reference evidence="3 4" key="1">
    <citation type="submission" date="2018-07" db="EMBL/GenBank/DDBJ databases">
        <title>The complete nuclear genome of the prasinophyte Chloropicon primus (CCMP1205).</title>
        <authorList>
            <person name="Pombert J.-F."/>
            <person name="Otis C."/>
            <person name="Turmel M."/>
            <person name="Lemieux C."/>
        </authorList>
    </citation>
    <scope>NUCLEOTIDE SEQUENCE [LARGE SCALE GENOMIC DNA]</scope>
    <source>
        <strain evidence="3 4">CCMP1205</strain>
    </source>
</reference>
<name>A0A5B8MYH4_9CHLO</name>
<feature type="transmembrane region" description="Helical" evidence="2">
    <location>
        <begin position="75"/>
        <end position="92"/>
    </location>
</feature>
<sequence>MSHFDQDLGFVIVGVWSGSRGGLARKGTMMTPASPKGGGLPMPNTTNSTKYNGSKGKRAGASAPGKSKKKGWRRNRIWVVVLAFVGASATLWA</sequence>
<proteinExistence type="predicted"/>
<dbReference type="Proteomes" id="UP000316726">
    <property type="component" value="Chromosome 14"/>
</dbReference>
<dbReference type="AlphaFoldDB" id="A0A5B8MYH4"/>
<evidence type="ECO:0000313" key="4">
    <source>
        <dbReference type="Proteomes" id="UP000316726"/>
    </source>
</evidence>
<keyword evidence="2" id="KW-0812">Transmembrane</keyword>
<keyword evidence="4" id="KW-1185">Reference proteome</keyword>
<feature type="compositionally biased region" description="Polar residues" evidence="1">
    <location>
        <begin position="43"/>
        <end position="52"/>
    </location>
</feature>
<accession>A0A5B8MYH4</accession>